<name>A0A1H6K7Z0_MAGFU</name>
<sequence length="43" mass="5163">MDGRYFWCLTFRLERAGRNEQVSVEIFMESSKERTKEIDVASF</sequence>
<protein>
    <submittedName>
        <fullName evidence="1">Uncharacterized protein</fullName>
    </submittedName>
</protein>
<dbReference type="AlphaFoldDB" id="A0A1H6K7Z0"/>
<dbReference type="Proteomes" id="UP000182983">
    <property type="component" value="Unassembled WGS sequence"/>
</dbReference>
<organism evidence="1 2">
    <name type="scientific">Magnetospirillum fulvum</name>
    <name type="common">Rhodospirillum fulvum</name>
    <dbReference type="NCBI Taxonomy" id="1082"/>
    <lineage>
        <taxon>Bacteria</taxon>
        <taxon>Pseudomonadati</taxon>
        <taxon>Pseudomonadota</taxon>
        <taxon>Alphaproteobacteria</taxon>
        <taxon>Rhodospirillales</taxon>
        <taxon>Rhodospirillaceae</taxon>
        <taxon>Magnetospirillum</taxon>
    </lineage>
</organism>
<evidence type="ECO:0000313" key="1">
    <source>
        <dbReference type="EMBL" id="SEH67602.1"/>
    </source>
</evidence>
<proteinExistence type="predicted"/>
<dbReference type="EMBL" id="FNWO01000027">
    <property type="protein sequence ID" value="SEH67602.1"/>
    <property type="molecule type" value="Genomic_DNA"/>
</dbReference>
<keyword evidence="2" id="KW-1185">Reference proteome</keyword>
<evidence type="ECO:0000313" key="2">
    <source>
        <dbReference type="Proteomes" id="UP000182983"/>
    </source>
</evidence>
<reference evidence="2" key="1">
    <citation type="submission" date="2016-10" db="EMBL/GenBank/DDBJ databases">
        <authorList>
            <person name="Varghese N."/>
            <person name="Submissions S."/>
        </authorList>
    </citation>
    <scope>NUCLEOTIDE SEQUENCE [LARGE SCALE GENOMIC DNA]</scope>
    <source>
        <strain evidence="2">DSM 13234</strain>
    </source>
</reference>
<accession>A0A1H6K7Z0</accession>
<gene>
    <name evidence="1" type="ORF">SAMN04244559_03395</name>
</gene>